<evidence type="ECO:0000256" key="5">
    <source>
        <dbReference type="SAM" id="Coils"/>
    </source>
</evidence>
<accession>A0A1B8Q1X3</accession>
<dbReference type="EMBL" id="LZMS01000059">
    <property type="protein sequence ID" value="OBX62724.1"/>
    <property type="molecule type" value="Genomic_DNA"/>
</dbReference>
<gene>
    <name evidence="8" type="ORF">A9309_07255</name>
</gene>
<name>A0A1B8Q1X3_MORLA</name>
<keyword evidence="4 6" id="KW-0472">Membrane</keyword>
<keyword evidence="1" id="KW-1003">Cell membrane</keyword>
<evidence type="ECO:0000259" key="7">
    <source>
        <dbReference type="Pfam" id="PF06305"/>
    </source>
</evidence>
<organism evidence="8 9">
    <name type="scientific">Moraxella lacunata</name>
    <dbReference type="NCBI Taxonomy" id="477"/>
    <lineage>
        <taxon>Bacteria</taxon>
        <taxon>Pseudomonadati</taxon>
        <taxon>Pseudomonadota</taxon>
        <taxon>Gammaproteobacteria</taxon>
        <taxon>Moraxellales</taxon>
        <taxon>Moraxellaceae</taxon>
        <taxon>Moraxella</taxon>
    </lineage>
</organism>
<feature type="coiled-coil region" evidence="5">
    <location>
        <begin position="66"/>
        <end position="100"/>
    </location>
</feature>
<evidence type="ECO:0000256" key="3">
    <source>
        <dbReference type="ARBA" id="ARBA00022989"/>
    </source>
</evidence>
<dbReference type="RefSeq" id="WP_065256302.1">
    <property type="nucleotide sequence ID" value="NZ_JARDJM010000049.1"/>
</dbReference>
<keyword evidence="5" id="KW-0175">Coiled coil</keyword>
<evidence type="ECO:0000313" key="9">
    <source>
        <dbReference type="Proteomes" id="UP000092607"/>
    </source>
</evidence>
<dbReference type="OrthoDB" id="6658900at2"/>
<dbReference type="AlphaFoldDB" id="A0A1B8Q1X3"/>
<reference evidence="8 9" key="1">
    <citation type="submission" date="2016-06" db="EMBL/GenBank/DDBJ databases">
        <title>Draft genome of Moraxella lacunata CCUG 57757A.</title>
        <authorList>
            <person name="Salva-Serra F."/>
            <person name="Engstrom-Jakobsson H."/>
            <person name="Thorell K."/>
            <person name="Gonzales-Siles L."/>
            <person name="Karlsson R."/>
            <person name="Boulund F."/>
            <person name="Engstrand L."/>
            <person name="Kristiansson E."/>
            <person name="Moore E."/>
        </authorList>
    </citation>
    <scope>NUCLEOTIDE SEQUENCE [LARGE SCALE GENOMIC DNA]</scope>
    <source>
        <strain evidence="8 9">CCUG 57757A</strain>
    </source>
</reference>
<dbReference type="GO" id="GO:0005886">
    <property type="term" value="C:plasma membrane"/>
    <property type="evidence" value="ECO:0007669"/>
    <property type="project" value="InterPro"/>
</dbReference>
<evidence type="ECO:0000256" key="4">
    <source>
        <dbReference type="ARBA" id="ARBA00023136"/>
    </source>
</evidence>
<sequence>MSLFIIVLLVLFFGYAIALVLANNSEIAVNLLFSQVPTTNLGLLLVLTIALGVFIGILLSVLLFRVLQNKLEIRRLYKEKAELQAKLNEANVVIEHSRQSHILADETKVTVPEQTVTTIESDTRPLSDTRSL</sequence>
<dbReference type="InterPro" id="IPR010445">
    <property type="entry name" value="LapA_dom"/>
</dbReference>
<feature type="domain" description="Lipopolysaccharide assembly protein A" evidence="7">
    <location>
        <begin position="23"/>
        <end position="88"/>
    </location>
</feature>
<feature type="transmembrane region" description="Helical" evidence="6">
    <location>
        <begin position="42"/>
        <end position="67"/>
    </location>
</feature>
<comment type="caution">
    <text evidence="8">The sequence shown here is derived from an EMBL/GenBank/DDBJ whole genome shotgun (WGS) entry which is preliminary data.</text>
</comment>
<keyword evidence="2 6" id="KW-0812">Transmembrane</keyword>
<evidence type="ECO:0000256" key="1">
    <source>
        <dbReference type="ARBA" id="ARBA00022475"/>
    </source>
</evidence>
<keyword evidence="3 6" id="KW-1133">Transmembrane helix</keyword>
<dbReference type="Proteomes" id="UP000092607">
    <property type="component" value="Unassembled WGS sequence"/>
</dbReference>
<proteinExistence type="predicted"/>
<dbReference type="Pfam" id="PF06305">
    <property type="entry name" value="LapA_dom"/>
    <property type="match status" value="1"/>
</dbReference>
<evidence type="ECO:0000313" key="8">
    <source>
        <dbReference type="EMBL" id="OBX62724.1"/>
    </source>
</evidence>
<evidence type="ECO:0000256" key="6">
    <source>
        <dbReference type="SAM" id="Phobius"/>
    </source>
</evidence>
<protein>
    <recommendedName>
        <fullName evidence="7">Lipopolysaccharide assembly protein A domain-containing protein</fullName>
    </recommendedName>
</protein>
<evidence type="ECO:0000256" key="2">
    <source>
        <dbReference type="ARBA" id="ARBA00022692"/>
    </source>
</evidence>